<proteinExistence type="predicted"/>
<dbReference type="EMBL" id="JBFOLK010000011">
    <property type="protein sequence ID" value="KAL2476629.1"/>
    <property type="molecule type" value="Genomic_DNA"/>
</dbReference>
<organism evidence="2 3">
    <name type="scientific">Abeliophyllum distichum</name>
    <dbReference type="NCBI Taxonomy" id="126358"/>
    <lineage>
        <taxon>Eukaryota</taxon>
        <taxon>Viridiplantae</taxon>
        <taxon>Streptophyta</taxon>
        <taxon>Embryophyta</taxon>
        <taxon>Tracheophyta</taxon>
        <taxon>Spermatophyta</taxon>
        <taxon>Magnoliopsida</taxon>
        <taxon>eudicotyledons</taxon>
        <taxon>Gunneridae</taxon>
        <taxon>Pentapetalae</taxon>
        <taxon>asterids</taxon>
        <taxon>lamiids</taxon>
        <taxon>Lamiales</taxon>
        <taxon>Oleaceae</taxon>
        <taxon>Forsythieae</taxon>
        <taxon>Abeliophyllum</taxon>
    </lineage>
</organism>
<reference evidence="3" key="1">
    <citation type="submission" date="2024-07" db="EMBL/GenBank/DDBJ databases">
        <title>Two chromosome-level genome assemblies of Korean endemic species Abeliophyllum distichum and Forsythia ovata (Oleaceae).</title>
        <authorList>
            <person name="Jang H."/>
        </authorList>
    </citation>
    <scope>NUCLEOTIDE SEQUENCE [LARGE SCALE GENOMIC DNA]</scope>
</reference>
<dbReference type="PANTHER" id="PTHR47976">
    <property type="entry name" value="G-TYPE LECTIN S-RECEPTOR-LIKE SERINE/THREONINE-PROTEIN KINASE SD2-5"/>
    <property type="match status" value="1"/>
</dbReference>
<keyword evidence="3" id="KW-1185">Reference proteome</keyword>
<protein>
    <submittedName>
        <fullName evidence="2">G-type lectin S-receptor-like serine/threonine-protein kinase SD2-5</fullName>
    </submittedName>
</protein>
<gene>
    <name evidence="2" type="ORF">Adt_37365</name>
</gene>
<name>A0ABD1QK73_9LAMI</name>
<dbReference type="AlphaFoldDB" id="A0ABD1QK73"/>
<dbReference type="Gene3D" id="1.10.510.10">
    <property type="entry name" value="Transferase(Phosphotransferase) domain 1"/>
    <property type="match status" value="1"/>
</dbReference>
<evidence type="ECO:0000313" key="2">
    <source>
        <dbReference type="EMBL" id="KAL2476629.1"/>
    </source>
</evidence>
<dbReference type="PANTHER" id="PTHR47976:SF30">
    <property type="entry name" value="RECEPTOR-LIKE SERINE_THREONINE-PROTEIN KINASE"/>
    <property type="match status" value="1"/>
</dbReference>
<comment type="caution">
    <text evidence="2">The sequence shown here is derived from an EMBL/GenBank/DDBJ whole genome shotgun (WGS) entry which is preliminary data.</text>
</comment>
<sequence length="110" mass="12451">MKHVLLCPDPTDTLVPGQKLVSGQKLIATELKSRVITVMRGTPGYLALEFSVVITQKVDVYSFGVDILEILCGRRDFVQSQPEERRLPSLFKKKAVEGEWLDIVDKYNLM</sequence>
<evidence type="ECO:0000313" key="3">
    <source>
        <dbReference type="Proteomes" id="UP001604336"/>
    </source>
</evidence>
<dbReference type="Proteomes" id="UP001604336">
    <property type="component" value="Unassembled WGS sequence"/>
</dbReference>
<evidence type="ECO:0000256" key="1">
    <source>
        <dbReference type="ARBA" id="ARBA00022729"/>
    </source>
</evidence>
<keyword evidence="1" id="KW-0732">Signal</keyword>
<dbReference type="SUPFAM" id="SSF56112">
    <property type="entry name" value="Protein kinase-like (PK-like)"/>
    <property type="match status" value="1"/>
</dbReference>
<dbReference type="InterPro" id="IPR051343">
    <property type="entry name" value="G-type_lectin_kinases/EP1-like"/>
</dbReference>
<dbReference type="InterPro" id="IPR011009">
    <property type="entry name" value="Kinase-like_dom_sf"/>
</dbReference>
<accession>A0ABD1QK73</accession>